<reference evidence="2" key="1">
    <citation type="submission" date="2010-05" db="EMBL/GenBank/DDBJ databases">
        <title>The Genome Sequence of Magnaporthe poae strain ATCC 64411.</title>
        <authorList>
            <consortium name="The Broad Institute Genome Sequencing Platform"/>
            <consortium name="Broad Institute Genome Sequencing Center for Infectious Disease"/>
            <person name="Ma L.-J."/>
            <person name="Dead R."/>
            <person name="Young S."/>
            <person name="Zeng Q."/>
            <person name="Koehrsen M."/>
            <person name="Alvarado L."/>
            <person name="Berlin A."/>
            <person name="Chapman S.B."/>
            <person name="Chen Z."/>
            <person name="Freedman E."/>
            <person name="Gellesch M."/>
            <person name="Goldberg J."/>
            <person name="Griggs A."/>
            <person name="Gujja S."/>
            <person name="Heilman E.R."/>
            <person name="Heiman D."/>
            <person name="Hepburn T."/>
            <person name="Howarth C."/>
            <person name="Jen D."/>
            <person name="Larson L."/>
            <person name="Mehta T."/>
            <person name="Neiman D."/>
            <person name="Pearson M."/>
            <person name="Roberts A."/>
            <person name="Saif S."/>
            <person name="Shea T."/>
            <person name="Shenoy N."/>
            <person name="Sisk P."/>
            <person name="Stolte C."/>
            <person name="Sykes S."/>
            <person name="Walk T."/>
            <person name="White J."/>
            <person name="Yandava C."/>
            <person name="Haas B."/>
            <person name="Nusbaum C."/>
            <person name="Birren B."/>
        </authorList>
    </citation>
    <scope>NUCLEOTIDE SEQUENCE</scope>
    <source>
        <strain evidence="2">ATCC 64411</strain>
    </source>
</reference>
<accession>A0A0C4DPN3</accession>
<evidence type="ECO:0000313" key="3">
    <source>
        <dbReference type="EnsemblFungi" id="MAPG_01804T0"/>
    </source>
</evidence>
<dbReference type="EMBL" id="ADBL01000443">
    <property type="status" value="NOT_ANNOTATED_CDS"/>
    <property type="molecule type" value="Genomic_DNA"/>
</dbReference>
<protein>
    <submittedName>
        <fullName evidence="2 3">Uncharacterized protein</fullName>
    </submittedName>
</protein>
<gene>
    <name evidence="2" type="ORF">MAPG_01804</name>
</gene>
<feature type="region of interest" description="Disordered" evidence="1">
    <location>
        <begin position="247"/>
        <end position="276"/>
    </location>
</feature>
<organism evidence="3 4">
    <name type="scientific">Magnaporthiopsis poae (strain ATCC 64411 / 73-15)</name>
    <name type="common">Kentucky bluegrass fungus</name>
    <name type="synonym">Magnaporthe poae</name>
    <dbReference type="NCBI Taxonomy" id="644358"/>
    <lineage>
        <taxon>Eukaryota</taxon>
        <taxon>Fungi</taxon>
        <taxon>Dikarya</taxon>
        <taxon>Ascomycota</taxon>
        <taxon>Pezizomycotina</taxon>
        <taxon>Sordariomycetes</taxon>
        <taxon>Sordariomycetidae</taxon>
        <taxon>Magnaporthales</taxon>
        <taxon>Magnaporthaceae</taxon>
        <taxon>Magnaporthiopsis</taxon>
    </lineage>
</organism>
<dbReference type="Proteomes" id="UP000011715">
    <property type="component" value="Unassembled WGS sequence"/>
</dbReference>
<feature type="region of interest" description="Disordered" evidence="1">
    <location>
        <begin position="1"/>
        <end position="59"/>
    </location>
</feature>
<name>A0A0C4DPN3_MAGP6</name>
<dbReference type="EnsemblFungi" id="MAPG_01804T0">
    <property type="protein sequence ID" value="MAPG_01804T0"/>
    <property type="gene ID" value="MAPG_01804"/>
</dbReference>
<evidence type="ECO:0000256" key="1">
    <source>
        <dbReference type="SAM" id="MobiDB-lite"/>
    </source>
</evidence>
<sequence>MTKHSTCRTSRDGSQALGRRQGHPGPRSVHPLQPHRHHSLPKPHRRIKQSEGKKKKKKKTYLSIKTVAGTGAFVQNRLGNHKAWLPGVYLSYPRVPPIFRFWHMTIAEESMHRNGRCIWPDHIYTHDRHDCCNATRANVEHAAGRINRRELGVSRPMQGHRNLGPKHSICQRACGWGARSGVYVCGRIPTSHRVGHKSESEQQMSVAPSAVRTTHKRPAHAMLPPRLLPYLAHRRCWAVPLGRGVASTHGEKKNSRVGRKCPPFQLPTPLPYSGRG</sequence>
<reference evidence="4" key="2">
    <citation type="submission" date="2010-05" db="EMBL/GenBank/DDBJ databases">
        <title>The genome sequence of Magnaporthe poae strain ATCC 64411.</title>
        <authorList>
            <person name="Ma L.-J."/>
            <person name="Dead R."/>
            <person name="Young S."/>
            <person name="Zeng Q."/>
            <person name="Koehrsen M."/>
            <person name="Alvarado L."/>
            <person name="Berlin A."/>
            <person name="Chapman S.B."/>
            <person name="Chen Z."/>
            <person name="Freedman E."/>
            <person name="Gellesch M."/>
            <person name="Goldberg J."/>
            <person name="Griggs A."/>
            <person name="Gujja S."/>
            <person name="Heilman E.R."/>
            <person name="Heiman D."/>
            <person name="Hepburn T."/>
            <person name="Howarth C."/>
            <person name="Jen D."/>
            <person name="Larson L."/>
            <person name="Mehta T."/>
            <person name="Neiman D."/>
            <person name="Pearson M."/>
            <person name="Roberts A."/>
            <person name="Saif S."/>
            <person name="Shea T."/>
            <person name="Shenoy N."/>
            <person name="Sisk P."/>
            <person name="Stolte C."/>
            <person name="Sykes S."/>
            <person name="Walk T."/>
            <person name="White J."/>
            <person name="Yandava C."/>
            <person name="Haas B."/>
            <person name="Nusbaum C."/>
            <person name="Birren B."/>
        </authorList>
    </citation>
    <scope>NUCLEOTIDE SEQUENCE [LARGE SCALE GENOMIC DNA]</scope>
    <source>
        <strain evidence="4">ATCC 64411 / 73-15</strain>
    </source>
</reference>
<evidence type="ECO:0000313" key="2">
    <source>
        <dbReference type="EMBL" id="KLU82735.1"/>
    </source>
</evidence>
<dbReference type="VEuPathDB" id="FungiDB:MAPG_01804"/>
<reference evidence="3" key="4">
    <citation type="journal article" date="2015" name="G3 (Bethesda)">
        <title>Genome sequences of three phytopathogenic species of the Magnaporthaceae family of fungi.</title>
        <authorList>
            <person name="Okagaki L.H."/>
            <person name="Nunes C.C."/>
            <person name="Sailsbery J."/>
            <person name="Clay B."/>
            <person name="Brown D."/>
            <person name="John T."/>
            <person name="Oh Y."/>
            <person name="Young N."/>
            <person name="Fitzgerald M."/>
            <person name="Haas B.J."/>
            <person name="Zeng Q."/>
            <person name="Young S."/>
            <person name="Adiconis X."/>
            <person name="Fan L."/>
            <person name="Levin J.Z."/>
            <person name="Mitchell T.K."/>
            <person name="Okubara P.A."/>
            <person name="Farman M.L."/>
            <person name="Kohn L.M."/>
            <person name="Birren B."/>
            <person name="Ma L.-J."/>
            <person name="Dean R.A."/>
        </authorList>
    </citation>
    <scope>NUCLEOTIDE SEQUENCE</scope>
    <source>
        <strain evidence="3">ATCC 64411 / 73-15</strain>
    </source>
</reference>
<evidence type="ECO:0000313" key="4">
    <source>
        <dbReference type="Proteomes" id="UP000011715"/>
    </source>
</evidence>
<dbReference type="EMBL" id="GL876966">
    <property type="protein sequence ID" value="KLU82735.1"/>
    <property type="molecule type" value="Genomic_DNA"/>
</dbReference>
<proteinExistence type="predicted"/>
<keyword evidence="4" id="KW-1185">Reference proteome</keyword>
<dbReference type="AlphaFoldDB" id="A0A0C4DPN3"/>
<reference evidence="3" key="5">
    <citation type="submission" date="2015-06" db="UniProtKB">
        <authorList>
            <consortium name="EnsemblFungi"/>
        </authorList>
    </citation>
    <scope>IDENTIFICATION</scope>
    <source>
        <strain evidence="3">ATCC 64411</strain>
    </source>
</reference>
<reference evidence="2" key="3">
    <citation type="submission" date="2011-03" db="EMBL/GenBank/DDBJ databases">
        <title>Annotation of Magnaporthe poae ATCC 64411.</title>
        <authorList>
            <person name="Ma L.-J."/>
            <person name="Dead R."/>
            <person name="Young S.K."/>
            <person name="Zeng Q."/>
            <person name="Gargeya S."/>
            <person name="Fitzgerald M."/>
            <person name="Haas B."/>
            <person name="Abouelleil A."/>
            <person name="Alvarado L."/>
            <person name="Arachchi H.M."/>
            <person name="Berlin A."/>
            <person name="Brown A."/>
            <person name="Chapman S.B."/>
            <person name="Chen Z."/>
            <person name="Dunbar C."/>
            <person name="Freedman E."/>
            <person name="Gearin G."/>
            <person name="Gellesch M."/>
            <person name="Goldberg J."/>
            <person name="Griggs A."/>
            <person name="Gujja S."/>
            <person name="Heiman D."/>
            <person name="Howarth C."/>
            <person name="Larson L."/>
            <person name="Lui A."/>
            <person name="MacDonald P.J.P."/>
            <person name="Mehta T."/>
            <person name="Montmayeur A."/>
            <person name="Murphy C."/>
            <person name="Neiman D."/>
            <person name="Pearson M."/>
            <person name="Priest M."/>
            <person name="Roberts A."/>
            <person name="Saif S."/>
            <person name="Shea T."/>
            <person name="Shenoy N."/>
            <person name="Sisk P."/>
            <person name="Stolte C."/>
            <person name="Sykes S."/>
            <person name="Yandava C."/>
            <person name="Wortman J."/>
            <person name="Nusbaum C."/>
            <person name="Birren B."/>
        </authorList>
    </citation>
    <scope>NUCLEOTIDE SEQUENCE</scope>
    <source>
        <strain evidence="2">ATCC 64411</strain>
    </source>
</reference>
<feature type="compositionally biased region" description="Basic residues" evidence="1">
    <location>
        <begin position="33"/>
        <end position="59"/>
    </location>
</feature>